<dbReference type="RefSeq" id="WP_212976981.1">
    <property type="nucleotide sequence ID" value="NZ_AP025343.1"/>
</dbReference>
<keyword evidence="1" id="KW-0446">Lipid-binding</keyword>
<dbReference type="Gene3D" id="3.30.1180.10">
    <property type="match status" value="1"/>
</dbReference>
<reference evidence="2 3" key="1">
    <citation type="submission" date="2021-03" db="EMBL/GenBank/DDBJ databases">
        <title>Antimicrobial resistance genes in bacteria isolated from Japanese honey, and their potential for conferring macrolide and lincosamide resistance in the American foulbrood pathogen Paenibacillus larvae.</title>
        <authorList>
            <person name="Okamoto M."/>
            <person name="Kumagai M."/>
            <person name="Kanamori H."/>
            <person name="Takamatsu D."/>
        </authorList>
    </citation>
    <scope>NUCLEOTIDE SEQUENCE [LARGE SCALE GENOMIC DNA]</scope>
    <source>
        <strain evidence="2 3">J34TS1</strain>
    </source>
</reference>
<dbReference type="NCBIfam" id="TIGR00762">
    <property type="entry name" value="DegV"/>
    <property type="match status" value="1"/>
</dbReference>
<dbReference type="EMBL" id="BORT01000002">
    <property type="protein sequence ID" value="GIO45848.1"/>
    <property type="molecule type" value="Genomic_DNA"/>
</dbReference>
<dbReference type="AlphaFoldDB" id="A0A919Y9W0"/>
<dbReference type="SUPFAM" id="SSF82549">
    <property type="entry name" value="DAK1/DegV-like"/>
    <property type="match status" value="1"/>
</dbReference>
<dbReference type="GO" id="GO:0008289">
    <property type="term" value="F:lipid binding"/>
    <property type="evidence" value="ECO:0007669"/>
    <property type="project" value="UniProtKB-KW"/>
</dbReference>
<organism evidence="2 3">
    <name type="scientific">Paenibacillus azoreducens</name>
    <dbReference type="NCBI Taxonomy" id="116718"/>
    <lineage>
        <taxon>Bacteria</taxon>
        <taxon>Bacillati</taxon>
        <taxon>Bacillota</taxon>
        <taxon>Bacilli</taxon>
        <taxon>Bacillales</taxon>
        <taxon>Paenibacillaceae</taxon>
        <taxon>Paenibacillus</taxon>
    </lineage>
</organism>
<proteinExistence type="predicted"/>
<dbReference type="Pfam" id="PF02645">
    <property type="entry name" value="DegV"/>
    <property type="match status" value="1"/>
</dbReference>
<dbReference type="Proteomes" id="UP000682811">
    <property type="component" value="Unassembled WGS sequence"/>
</dbReference>
<dbReference type="PROSITE" id="PS51482">
    <property type="entry name" value="DEGV"/>
    <property type="match status" value="1"/>
</dbReference>
<evidence type="ECO:0000313" key="2">
    <source>
        <dbReference type="EMBL" id="GIO45848.1"/>
    </source>
</evidence>
<dbReference type="Gene3D" id="3.40.50.10170">
    <property type="match status" value="1"/>
</dbReference>
<comment type="caution">
    <text evidence="2">The sequence shown here is derived from an EMBL/GenBank/DDBJ whole genome shotgun (WGS) entry which is preliminary data.</text>
</comment>
<name>A0A919Y9W0_9BACL</name>
<dbReference type="PANTHER" id="PTHR33434">
    <property type="entry name" value="DEGV DOMAIN-CONTAINING PROTEIN DR_1986-RELATED"/>
    <property type="match status" value="1"/>
</dbReference>
<dbReference type="PANTHER" id="PTHR33434:SF2">
    <property type="entry name" value="FATTY ACID-BINDING PROTEIN TM_1468"/>
    <property type="match status" value="1"/>
</dbReference>
<dbReference type="InterPro" id="IPR050270">
    <property type="entry name" value="DegV_domain_contain"/>
</dbReference>
<gene>
    <name evidence="2" type="ORF">J34TS1_06130</name>
</gene>
<keyword evidence="3" id="KW-1185">Reference proteome</keyword>
<sequence length="287" mass="31521">MAKLKIFADSTSDLPKEWIDRHDIGIIPLYVVFGNEQLRDGVDITPAELYKRVSRSGSLPKTAAPSPADFMAAFEPYVEQGDSILYISLSSGLSATYQNALIAAAEYPEASIRVVDSLNLSSAIGLLVMKAVYAANEGKSLDEIVRMLESARPAVESEFVIDTLEYLYKGGRCSGVQNLLGSLLNIRPVIKVIDGKMTPAYKVRGKKEKAMNQMLQNALDKQERMDNDLIFVVHTYAEDEAQYLQQVLKEKTNAREVAISTAGCVISSHCGPKTIGIMYCKHSGFIS</sequence>
<evidence type="ECO:0000313" key="3">
    <source>
        <dbReference type="Proteomes" id="UP000682811"/>
    </source>
</evidence>
<dbReference type="InterPro" id="IPR043168">
    <property type="entry name" value="DegV_C"/>
</dbReference>
<dbReference type="InterPro" id="IPR003797">
    <property type="entry name" value="DegV"/>
</dbReference>
<evidence type="ECO:0000256" key="1">
    <source>
        <dbReference type="ARBA" id="ARBA00023121"/>
    </source>
</evidence>
<accession>A0A919Y9W0</accession>
<protein>
    <submittedName>
        <fullName evidence="2">DegV family protein</fullName>
    </submittedName>
</protein>